<proteinExistence type="inferred from homology"/>
<comment type="caution">
    <text evidence="5">The sequence shown here is derived from an EMBL/GenBank/DDBJ whole genome shotgun (WGS) entry which is preliminary data.</text>
</comment>
<dbReference type="SUPFAM" id="SSF48592">
    <property type="entry name" value="GroEL equatorial domain-like"/>
    <property type="match status" value="1"/>
</dbReference>
<sequence length="544" mass="58201">MPIPKVIGQPESTQHLLMGINALADLLAPTLGPVGGVVANQRDHQRRPELLDDSATTVRRILNLGDPRADVGAMLMRSLVWRVVQRAGDGGATAAILARAMYTEAIRLISAGANPMRLARGVNLAVDAATQALKQQARPVTHENELAAVALTVIREPALAAVLGEMSYLLGPDAHVTIEKYVASYLQQFYHPGANYRAQIASMYLYTDPIHKRAIIPGGLIALVDGKLENVDQIAALLNAAVKAGSRALTIVAGHFSEDVIGVMTANCQAQEKDEKKRRNKLALVGAKFKDVGEARRAAYDDLALLTGATVLGRGWTKPVEQVQPEDLGKVQRVEVDADAIHVVPEWQTSAQAQAKVAELRRQLAAMPLDDEDRPVLVKRLSALSGGMGVLKIGAESKLDREVRAENAERTLKVLSKAQLSGVVPGGGAAYLHCIPALDELQAEDDMAFGVQLVQRALVAPLRQILENAHVSAPGVVIDQVRQAGPTATYDVFNSQVVDAFEAGILDVTDVLITVLQTAASGAMMATTTDTIVYHRKPQEALSP</sequence>
<dbReference type="EMBL" id="VIGC01000003">
    <property type="protein sequence ID" value="TQE97336.1"/>
    <property type="molecule type" value="Genomic_DNA"/>
</dbReference>
<dbReference type="GO" id="GO:0005524">
    <property type="term" value="F:ATP binding"/>
    <property type="evidence" value="ECO:0007669"/>
    <property type="project" value="InterPro"/>
</dbReference>
<reference evidence="5 6" key="1">
    <citation type="submission" date="2019-06" db="EMBL/GenBank/DDBJ databases">
        <title>Genome sequence of Litorilinea aerophila BAA-2444.</title>
        <authorList>
            <person name="Maclea K.S."/>
            <person name="Maurais E.G."/>
            <person name="Iannazzi L.C."/>
        </authorList>
    </citation>
    <scope>NUCLEOTIDE SEQUENCE [LARGE SCALE GENOMIC DNA]</scope>
    <source>
        <strain evidence="5 6">ATCC BAA-2444</strain>
    </source>
</reference>
<evidence type="ECO:0000256" key="2">
    <source>
        <dbReference type="ARBA" id="ARBA00023186"/>
    </source>
</evidence>
<dbReference type="Pfam" id="PF00118">
    <property type="entry name" value="Cpn60_TCP1"/>
    <property type="match status" value="2"/>
</dbReference>
<gene>
    <name evidence="5" type="ORF">FKZ61_02645</name>
</gene>
<comment type="similarity">
    <text evidence="1 3">Belongs to the chaperonin (HSP60) family.</text>
</comment>
<dbReference type="InParanoid" id="A0A540VKT9"/>
<dbReference type="GO" id="GO:0140662">
    <property type="term" value="F:ATP-dependent protein folding chaperone"/>
    <property type="evidence" value="ECO:0007669"/>
    <property type="project" value="InterPro"/>
</dbReference>
<comment type="function">
    <text evidence="4">Together with its co-chaperonin GroES, plays an essential role in assisting protein folding. The GroEL-GroES system forms a nano-cage that allows encapsulation of the non-native substrate proteins and provides a physical environment optimized to promote and accelerate protein folding.</text>
</comment>
<dbReference type="InterPro" id="IPR027409">
    <property type="entry name" value="GroEL-like_apical_dom_sf"/>
</dbReference>
<dbReference type="Gene3D" id="3.50.7.10">
    <property type="entry name" value="GroEL"/>
    <property type="match status" value="1"/>
</dbReference>
<evidence type="ECO:0000313" key="6">
    <source>
        <dbReference type="Proteomes" id="UP000317371"/>
    </source>
</evidence>
<accession>A0A540VKT9</accession>
<dbReference type="InterPro" id="IPR027413">
    <property type="entry name" value="GROEL-like_equatorial_sf"/>
</dbReference>
<dbReference type="Gene3D" id="1.10.560.10">
    <property type="entry name" value="GroEL-like equatorial domain"/>
    <property type="match status" value="1"/>
</dbReference>
<evidence type="ECO:0000256" key="3">
    <source>
        <dbReference type="RuleBase" id="RU000418"/>
    </source>
</evidence>
<evidence type="ECO:0000313" key="5">
    <source>
        <dbReference type="EMBL" id="TQE97336.1"/>
    </source>
</evidence>
<keyword evidence="2" id="KW-0143">Chaperone</keyword>
<dbReference type="InterPro" id="IPR027410">
    <property type="entry name" value="TCP-1-like_intermed_sf"/>
</dbReference>
<keyword evidence="6" id="KW-1185">Reference proteome</keyword>
<dbReference type="Proteomes" id="UP000317371">
    <property type="component" value="Unassembled WGS sequence"/>
</dbReference>
<dbReference type="PRINTS" id="PR00298">
    <property type="entry name" value="CHAPERONIN60"/>
</dbReference>
<dbReference type="GO" id="GO:0042026">
    <property type="term" value="P:protein refolding"/>
    <property type="evidence" value="ECO:0007669"/>
    <property type="project" value="InterPro"/>
</dbReference>
<dbReference type="OrthoDB" id="3809447at2"/>
<dbReference type="Gene3D" id="3.30.260.10">
    <property type="entry name" value="TCP-1-like chaperonin intermediate domain"/>
    <property type="match status" value="1"/>
</dbReference>
<evidence type="ECO:0000256" key="4">
    <source>
        <dbReference type="RuleBase" id="RU000419"/>
    </source>
</evidence>
<dbReference type="PANTHER" id="PTHR45633">
    <property type="entry name" value="60 KDA HEAT SHOCK PROTEIN, MITOCHONDRIAL"/>
    <property type="match status" value="1"/>
</dbReference>
<dbReference type="InterPro" id="IPR002423">
    <property type="entry name" value="Cpn60/GroEL/TCP-1"/>
</dbReference>
<protein>
    <recommendedName>
        <fullName evidence="4">60 kDa chaperonin</fullName>
    </recommendedName>
</protein>
<evidence type="ECO:0000256" key="1">
    <source>
        <dbReference type="ARBA" id="ARBA00006607"/>
    </source>
</evidence>
<dbReference type="AlphaFoldDB" id="A0A540VKT9"/>
<dbReference type="InterPro" id="IPR001844">
    <property type="entry name" value="Cpn60/GroEL"/>
</dbReference>
<dbReference type="SUPFAM" id="SSF52029">
    <property type="entry name" value="GroEL apical domain-like"/>
    <property type="match status" value="1"/>
</dbReference>
<organism evidence="5 6">
    <name type="scientific">Litorilinea aerophila</name>
    <dbReference type="NCBI Taxonomy" id="1204385"/>
    <lineage>
        <taxon>Bacteria</taxon>
        <taxon>Bacillati</taxon>
        <taxon>Chloroflexota</taxon>
        <taxon>Caldilineae</taxon>
        <taxon>Caldilineales</taxon>
        <taxon>Caldilineaceae</taxon>
        <taxon>Litorilinea</taxon>
    </lineage>
</organism>
<comment type="subunit">
    <text evidence="4">Forms a cylinder of 14 subunits composed of two heptameric rings stacked back-to-back. Interacts with the co-chaperonin GroES.</text>
</comment>
<name>A0A540VKT9_9CHLR</name>